<reference evidence="2" key="1">
    <citation type="submission" date="2018-11" db="EMBL/GenBank/DDBJ databases">
        <title>FDA dAtabase for Regulatory Grade micrObial Sequences (FDA-ARGOS): Supporting development and validation of Infectious Disease Dx tests.</title>
        <authorList>
            <person name="Goldberg B."/>
            <person name="Campos J."/>
            <person name="Tallon L."/>
            <person name="Sadzewicz L."/>
            <person name="Zhao X."/>
            <person name="Vavikolanu K."/>
            <person name="Mehta A."/>
            <person name="Aluvathingal J."/>
            <person name="Nadendla S."/>
            <person name="Geyer C."/>
            <person name="Nandy P."/>
            <person name="Yan Y."/>
            <person name="Sichtig H."/>
        </authorList>
    </citation>
    <scope>NUCLEOTIDE SEQUENCE [LARGE SCALE GENOMIC DNA]</scope>
    <source>
        <strain evidence="2">FDAARGOS_544</strain>
    </source>
</reference>
<dbReference type="RefSeq" id="WP_125380876.1">
    <property type="nucleotide sequence ID" value="NZ_CP091012.1"/>
</dbReference>
<comment type="caution">
    <text evidence="1">The sequence shown here is derived from an EMBL/GenBank/DDBJ whole genome shotgun (WGS) entry which is preliminary data.</text>
</comment>
<gene>
    <name evidence="1" type="ORF">EGT41_09945</name>
</gene>
<name>A0A427P170_9BURK</name>
<protein>
    <submittedName>
        <fullName evidence="1">DUF3304 domain-containing protein</fullName>
    </submittedName>
</protein>
<sequence length="288" mass="32440">MRTSGDCWRRVVTWRRSGLVVGLLAVALSLSACGKSEPVYSGISVMGRNYLPYNMRGFTVTDAYGNRARGGGDDPPGAGGGSLTCCYKLKGTEFTVRWEYYDVDQWHKGDKQTFRAEAKVSMPPSRSPDDVGSRIFEAHFFPDRHVEFQFPGQMLDDARLPIIEVVKWVKRYQGQLDKRYDEREDQQFRRVARIVASAWLKYRLTDRNDLEQYAYFSLLINSQFDTHPDAQRILKATTSQPGAFAKWALSLSNQVRSEMASGKFVAVAAPPIADGLLPLARVDEALHG</sequence>
<proteinExistence type="predicted"/>
<dbReference type="Proteomes" id="UP000272140">
    <property type="component" value="Unassembled WGS sequence"/>
</dbReference>
<accession>A0A427P170</accession>
<dbReference type="EMBL" id="RKIO01000002">
    <property type="protein sequence ID" value="RSC13630.1"/>
    <property type="molecule type" value="Genomic_DNA"/>
</dbReference>
<organism evidence="1 2">
    <name type="scientific">Burkholderia cenocepacia</name>
    <dbReference type="NCBI Taxonomy" id="95486"/>
    <lineage>
        <taxon>Bacteria</taxon>
        <taxon>Pseudomonadati</taxon>
        <taxon>Pseudomonadota</taxon>
        <taxon>Betaproteobacteria</taxon>
        <taxon>Burkholderiales</taxon>
        <taxon>Burkholderiaceae</taxon>
        <taxon>Burkholderia</taxon>
        <taxon>Burkholderia cepacia complex</taxon>
    </lineage>
</organism>
<dbReference type="AlphaFoldDB" id="A0A427P170"/>
<dbReference type="PROSITE" id="PS51257">
    <property type="entry name" value="PROKAR_LIPOPROTEIN"/>
    <property type="match status" value="1"/>
</dbReference>
<evidence type="ECO:0000313" key="2">
    <source>
        <dbReference type="Proteomes" id="UP000272140"/>
    </source>
</evidence>
<evidence type="ECO:0000313" key="1">
    <source>
        <dbReference type="EMBL" id="RSC13630.1"/>
    </source>
</evidence>